<feature type="region of interest" description="Disordered" evidence="3">
    <location>
        <begin position="1"/>
        <end position="25"/>
    </location>
</feature>
<dbReference type="PROSITE" id="PS00893">
    <property type="entry name" value="NUDIX_BOX"/>
    <property type="match status" value="2"/>
</dbReference>
<comment type="cofactor">
    <cofactor evidence="1">
        <name>Mg(2+)</name>
        <dbReference type="ChEBI" id="CHEBI:18420"/>
    </cofactor>
</comment>
<dbReference type="InterPro" id="IPR015797">
    <property type="entry name" value="NUDIX_hydrolase-like_dom_sf"/>
</dbReference>
<dbReference type="Proteomes" id="UP000315983">
    <property type="component" value="Unassembled WGS sequence"/>
</dbReference>
<feature type="domain" description="Nudix hydrolase" evidence="4">
    <location>
        <begin position="216"/>
        <end position="356"/>
    </location>
</feature>
<dbReference type="InterPro" id="IPR020084">
    <property type="entry name" value="NUDIX_hydrolase_CS"/>
</dbReference>
<organism evidence="5 6">
    <name type="scientific">Salinispora arenicola</name>
    <dbReference type="NCBI Taxonomy" id="168697"/>
    <lineage>
        <taxon>Bacteria</taxon>
        <taxon>Bacillati</taxon>
        <taxon>Actinomycetota</taxon>
        <taxon>Actinomycetes</taxon>
        <taxon>Micromonosporales</taxon>
        <taxon>Micromonosporaceae</taxon>
        <taxon>Salinispora</taxon>
    </lineage>
</organism>
<dbReference type="EMBL" id="VFOL01000001">
    <property type="protein sequence ID" value="TQL37118.1"/>
    <property type="molecule type" value="Genomic_DNA"/>
</dbReference>
<name>A0A542XMP1_SALAC</name>
<evidence type="ECO:0000256" key="3">
    <source>
        <dbReference type="SAM" id="MobiDB-lite"/>
    </source>
</evidence>
<dbReference type="PROSITE" id="PS51462">
    <property type="entry name" value="NUDIX"/>
    <property type="match status" value="2"/>
</dbReference>
<protein>
    <submittedName>
        <fullName evidence="5">ADP-ribose pyrophosphatase YjhB (NUDIX family)</fullName>
    </submittedName>
</protein>
<dbReference type="InterPro" id="IPR000086">
    <property type="entry name" value="NUDIX_hydrolase_dom"/>
</dbReference>
<dbReference type="SUPFAM" id="SSF55811">
    <property type="entry name" value="Nudix"/>
    <property type="match status" value="2"/>
</dbReference>
<evidence type="ECO:0000259" key="4">
    <source>
        <dbReference type="PROSITE" id="PS51462"/>
    </source>
</evidence>
<dbReference type="PANTHER" id="PTHR43046:SF14">
    <property type="entry name" value="MUTT_NUDIX FAMILY PROTEIN"/>
    <property type="match status" value="1"/>
</dbReference>
<proteinExistence type="predicted"/>
<reference evidence="5 6" key="1">
    <citation type="submission" date="2019-06" db="EMBL/GenBank/DDBJ databases">
        <title>Sequencing the genomes of 1000 actinobacteria strains.</title>
        <authorList>
            <person name="Klenk H.-P."/>
        </authorList>
    </citation>
    <scope>NUCLEOTIDE SEQUENCE [LARGE SCALE GENOMIC DNA]</scope>
    <source>
        <strain evidence="5 6">DSM 44819</strain>
    </source>
</reference>
<dbReference type="Pfam" id="PF00293">
    <property type="entry name" value="NUDIX"/>
    <property type="match status" value="2"/>
</dbReference>
<sequence length="361" mass="38723">MMRAAGPVDLSDCPEPYPDPSPTREPKVVNLTLFDAGSGLRGELGSVTLMLEPLRRIAAYAVCTNSVSQILLVRASQRSGTPGTWSLPGGAVDHGEDPCDTVVRETAAETGLSVSVATLTDVLADMRALPERGITIHTDRLLYRVSVRGGTLTERVDQPTDLARWFTLEQARELPLRSFTARALGLSTSSADMVPDEPPEFPSFYAVEGPDGLHRAQRFAAYAVVTDPDDRVLLTRVSDGYPGAGCWHLPGGGTDYGEQPGAALIRELVEETGQTGRLVELLGVASHRDAASLGPEGYPIDWHGVRAFYRVVVDQPAPPTVTDIGGSTCEARWFAKEELGALPVHRLTEVTAEAVQAARLT</sequence>
<feature type="domain" description="Nudix hydrolase" evidence="4">
    <location>
        <begin position="53"/>
        <end position="188"/>
    </location>
</feature>
<keyword evidence="2" id="KW-0378">Hydrolase</keyword>
<gene>
    <name evidence="5" type="ORF">FB564_2264</name>
</gene>
<dbReference type="AlphaFoldDB" id="A0A542XMP1"/>
<evidence type="ECO:0000313" key="6">
    <source>
        <dbReference type="Proteomes" id="UP000315983"/>
    </source>
</evidence>
<dbReference type="CDD" id="cd02883">
    <property type="entry name" value="NUDIX_Hydrolase"/>
    <property type="match status" value="2"/>
</dbReference>
<dbReference type="GO" id="GO:0016787">
    <property type="term" value="F:hydrolase activity"/>
    <property type="evidence" value="ECO:0007669"/>
    <property type="project" value="UniProtKB-KW"/>
</dbReference>
<evidence type="ECO:0000256" key="1">
    <source>
        <dbReference type="ARBA" id="ARBA00001946"/>
    </source>
</evidence>
<dbReference type="PANTHER" id="PTHR43046">
    <property type="entry name" value="GDP-MANNOSE MANNOSYL HYDROLASE"/>
    <property type="match status" value="1"/>
</dbReference>
<accession>A0A542XMP1</accession>
<dbReference type="Gene3D" id="3.90.79.10">
    <property type="entry name" value="Nucleoside Triphosphate Pyrophosphohydrolase"/>
    <property type="match status" value="2"/>
</dbReference>
<comment type="caution">
    <text evidence="5">The sequence shown here is derived from an EMBL/GenBank/DDBJ whole genome shotgun (WGS) entry which is preliminary data.</text>
</comment>
<evidence type="ECO:0000256" key="2">
    <source>
        <dbReference type="ARBA" id="ARBA00022801"/>
    </source>
</evidence>
<evidence type="ECO:0000313" key="5">
    <source>
        <dbReference type="EMBL" id="TQL37118.1"/>
    </source>
</evidence>